<gene>
    <name evidence="1" type="ORF">D3H55_07330</name>
</gene>
<keyword evidence="2" id="KW-1185">Reference proteome</keyword>
<dbReference type="AlphaFoldDB" id="A0A3A1R4J5"/>
<comment type="caution">
    <text evidence="1">The sequence shown here is derived from an EMBL/GenBank/DDBJ whole genome shotgun (WGS) entry which is preliminary data.</text>
</comment>
<name>A0A3A1R4J5_9BACI</name>
<evidence type="ECO:0000313" key="1">
    <source>
        <dbReference type="EMBL" id="RIW35686.1"/>
    </source>
</evidence>
<protein>
    <submittedName>
        <fullName evidence="1">NERD domain-containing protein</fullName>
    </submittedName>
</protein>
<dbReference type="PIRSF" id="PIRSF012560">
    <property type="entry name" value="Pullulanase"/>
    <property type="match status" value="1"/>
</dbReference>
<reference evidence="1 2" key="1">
    <citation type="submission" date="2018-09" db="EMBL/GenBank/DDBJ databases">
        <title>Bacillus saliacetes sp. nov., isolated from Thai shrimp paste (Ka-pi).</title>
        <authorList>
            <person name="Daroonpunt R."/>
            <person name="Tanasupawat S."/>
            <person name="Yiamsombut S."/>
        </authorList>
    </citation>
    <scope>NUCLEOTIDE SEQUENCE [LARGE SCALE GENOMIC DNA]</scope>
    <source>
        <strain evidence="1 2">SKP7-4</strain>
    </source>
</reference>
<dbReference type="Proteomes" id="UP000265801">
    <property type="component" value="Unassembled WGS sequence"/>
</dbReference>
<dbReference type="InterPro" id="IPR012397">
    <property type="entry name" value="Pullulanase"/>
</dbReference>
<sequence>MAQLIKLQDYISRYELDTYRYPSQFVRLKKQQWEKWKESWEQGELLIHEEETGEMEEAEKKSLISKVGSLFKRRETNEEDEQVEMYLPPPEEDSEMDFEITEFPSSIDELKHLFLDQLFNFQLRWASSTLTEKSYVDKSYTSDERLMYFLKRFPDNIFLLYYPIFKFKNAPMEMDVILLTPTEIWCLTFLEEGDGAAYIGSRDRFWVKKWGDKDTKVLNPMIALNRMESVIYSIMKHAEVDLPIKKGIISRDGYVDYQAAPHNVHSIDKRSHGQWFEKMRASHSPIKNVQLKLAKGLLDFCQSTSFKRSGWQADYSPAAPQDEDRGS</sequence>
<organism evidence="1 2">
    <name type="scientific">Bacillus salacetis</name>
    <dbReference type="NCBI Taxonomy" id="2315464"/>
    <lineage>
        <taxon>Bacteria</taxon>
        <taxon>Bacillati</taxon>
        <taxon>Bacillota</taxon>
        <taxon>Bacilli</taxon>
        <taxon>Bacillales</taxon>
        <taxon>Bacillaceae</taxon>
        <taxon>Bacillus</taxon>
    </lineage>
</organism>
<dbReference type="RefSeq" id="WP_119546251.1">
    <property type="nucleotide sequence ID" value="NZ_QXIR01000007.1"/>
</dbReference>
<evidence type="ECO:0000313" key="2">
    <source>
        <dbReference type="Proteomes" id="UP000265801"/>
    </source>
</evidence>
<dbReference type="OrthoDB" id="2433183at2"/>
<dbReference type="EMBL" id="QXIR01000007">
    <property type="protein sequence ID" value="RIW35686.1"/>
    <property type="molecule type" value="Genomic_DNA"/>
</dbReference>
<proteinExistence type="predicted"/>
<accession>A0A3A1R4J5</accession>